<gene>
    <name evidence="1" type="ORF">STPYR_10097</name>
</gene>
<protein>
    <submittedName>
        <fullName evidence="1">Uncharacterized protein</fullName>
    </submittedName>
</protein>
<reference evidence="1" key="1">
    <citation type="submission" date="2016-03" db="EMBL/GenBank/DDBJ databases">
        <authorList>
            <person name="Ploux O."/>
        </authorList>
    </citation>
    <scope>NUCLEOTIDE SEQUENCE</scope>
    <source>
        <strain evidence="1">UC10</strain>
    </source>
</reference>
<name>A0A1Y5Q5X6_9GAMM</name>
<proteinExistence type="predicted"/>
<accession>A0A1Y5Q5X6</accession>
<dbReference type="EMBL" id="FLTS01000001">
    <property type="protein sequence ID" value="SBV35167.1"/>
    <property type="molecule type" value="Genomic_DNA"/>
</dbReference>
<sequence>MSEILVPVSFGELLDKITILQIKSERIGDAAKLANVRKELAALEADDPHLPARPVRGPGWPARRHELAALEATWSAHPAAAVDIAVLHAELKAVNEQLWDIEDDIRLKDKAQAFDDGFVELARSVYFRNDERARIKKAINLALGSGYVEEKSYADYGTR</sequence>
<organism evidence="1">
    <name type="scientific">uncultured Stenotrophomonas sp</name>
    <dbReference type="NCBI Taxonomy" id="165438"/>
    <lineage>
        <taxon>Bacteria</taxon>
        <taxon>Pseudomonadati</taxon>
        <taxon>Pseudomonadota</taxon>
        <taxon>Gammaproteobacteria</taxon>
        <taxon>Lysobacterales</taxon>
        <taxon>Lysobacteraceae</taxon>
        <taxon>Stenotrophomonas</taxon>
        <taxon>environmental samples</taxon>
    </lineage>
</organism>
<dbReference type="AlphaFoldDB" id="A0A1Y5Q5X6"/>
<evidence type="ECO:0000313" key="1">
    <source>
        <dbReference type="EMBL" id="SBV35167.1"/>
    </source>
</evidence>